<sequence length="437" mass="47636">MATNAGDGNELDWRGEFRDSPREALFRRTMLAHDACQLRHALVVAAGLFLAFGLTDYSLMGSSQAFMVLLAMRVTVATSFLLLALAVRHRPALAQAPLPVNLACLLAISGLLLTIPLRSDGILISLASLVAASSSLYLFIPNRVPWMLAGNAYLIGGLLVAMRLWSPLPGGVLANSLLLLGFVNLLCWLTVIRLHRLQRSQFASLLEERSINRRLKEEIEERNQLEQRLRHMARTDELTGITNRRRFFELAEQERRRAHRDGTPLSLCMVDVDYFKAINDVHGHAVGDLALTVVAARCQSVLRESDIIGRYGGEEFVIALPLANLLTAREVAERLREVVCCRPLEIKGVTLDLTVTIGISRVDDGETSLDPGLLRADQALYAGKESGRNCVVMTPQGPELTLLESVLPAVTPGTVRATAAAVAPAAAPAGGRLPLHP</sequence>
<dbReference type="OrthoDB" id="5296913at2"/>
<keyword evidence="8" id="KW-1185">Reference proteome</keyword>
<evidence type="ECO:0000256" key="5">
    <source>
        <dbReference type="SAM" id="Phobius"/>
    </source>
</evidence>
<keyword evidence="4" id="KW-0175">Coiled coil</keyword>
<accession>A0A5R8M8J7</accession>
<feature type="transmembrane region" description="Helical" evidence="5">
    <location>
        <begin position="121"/>
        <end position="139"/>
    </location>
</feature>
<evidence type="ECO:0000256" key="4">
    <source>
        <dbReference type="SAM" id="Coils"/>
    </source>
</evidence>
<dbReference type="GO" id="GO:0052621">
    <property type="term" value="F:diguanylate cyclase activity"/>
    <property type="evidence" value="ECO:0007669"/>
    <property type="project" value="UniProtKB-EC"/>
</dbReference>
<dbReference type="SMART" id="SM00267">
    <property type="entry name" value="GGDEF"/>
    <property type="match status" value="1"/>
</dbReference>
<feature type="transmembrane region" description="Helical" evidence="5">
    <location>
        <begin position="65"/>
        <end position="86"/>
    </location>
</feature>
<dbReference type="Proteomes" id="UP000306973">
    <property type="component" value="Unassembled WGS sequence"/>
</dbReference>
<comment type="caution">
    <text evidence="7">The sequence shown here is derived from an EMBL/GenBank/DDBJ whole genome shotgun (WGS) entry which is preliminary data.</text>
</comment>
<gene>
    <name evidence="7" type="ORF">FEI13_17815</name>
</gene>
<dbReference type="Gene3D" id="3.30.70.270">
    <property type="match status" value="1"/>
</dbReference>
<dbReference type="CDD" id="cd01949">
    <property type="entry name" value="GGDEF"/>
    <property type="match status" value="1"/>
</dbReference>
<dbReference type="NCBIfam" id="TIGR00254">
    <property type="entry name" value="GGDEF"/>
    <property type="match status" value="1"/>
</dbReference>
<dbReference type="InterPro" id="IPR043128">
    <property type="entry name" value="Rev_trsase/Diguanyl_cyclase"/>
</dbReference>
<proteinExistence type="predicted"/>
<dbReference type="PROSITE" id="PS50887">
    <property type="entry name" value="GGDEF"/>
    <property type="match status" value="1"/>
</dbReference>
<evidence type="ECO:0000313" key="8">
    <source>
        <dbReference type="Proteomes" id="UP000306973"/>
    </source>
</evidence>
<organism evidence="7 8">
    <name type="scientific">Halomonas urmiana</name>
    <dbReference type="NCBI Taxonomy" id="490901"/>
    <lineage>
        <taxon>Bacteria</taxon>
        <taxon>Pseudomonadati</taxon>
        <taxon>Pseudomonadota</taxon>
        <taxon>Gammaproteobacteria</taxon>
        <taxon>Oceanospirillales</taxon>
        <taxon>Halomonadaceae</taxon>
        <taxon>Halomonas</taxon>
    </lineage>
</organism>
<keyword evidence="5" id="KW-0472">Membrane</keyword>
<dbReference type="SUPFAM" id="SSF55073">
    <property type="entry name" value="Nucleotide cyclase"/>
    <property type="match status" value="1"/>
</dbReference>
<dbReference type="Pfam" id="PF00990">
    <property type="entry name" value="GGDEF"/>
    <property type="match status" value="1"/>
</dbReference>
<dbReference type="InterPro" id="IPR000160">
    <property type="entry name" value="GGDEF_dom"/>
</dbReference>
<evidence type="ECO:0000256" key="3">
    <source>
        <dbReference type="ARBA" id="ARBA00034247"/>
    </source>
</evidence>
<dbReference type="FunFam" id="3.30.70.270:FF:000001">
    <property type="entry name" value="Diguanylate cyclase domain protein"/>
    <property type="match status" value="1"/>
</dbReference>
<dbReference type="InterPro" id="IPR029787">
    <property type="entry name" value="Nucleotide_cyclase"/>
</dbReference>
<feature type="transmembrane region" description="Helical" evidence="5">
    <location>
        <begin position="98"/>
        <end position="115"/>
    </location>
</feature>
<evidence type="ECO:0000313" key="7">
    <source>
        <dbReference type="EMBL" id="TLF45891.1"/>
    </source>
</evidence>
<comment type="cofactor">
    <cofactor evidence="1">
        <name>Mg(2+)</name>
        <dbReference type="ChEBI" id="CHEBI:18420"/>
    </cofactor>
</comment>
<dbReference type="EC" id="2.7.7.65" evidence="2"/>
<keyword evidence="5" id="KW-0812">Transmembrane</keyword>
<evidence type="ECO:0000259" key="6">
    <source>
        <dbReference type="PROSITE" id="PS50887"/>
    </source>
</evidence>
<evidence type="ECO:0000256" key="2">
    <source>
        <dbReference type="ARBA" id="ARBA00012528"/>
    </source>
</evidence>
<comment type="catalytic activity">
    <reaction evidence="3">
        <text>2 GTP = 3',3'-c-di-GMP + 2 diphosphate</text>
        <dbReference type="Rhea" id="RHEA:24898"/>
        <dbReference type="ChEBI" id="CHEBI:33019"/>
        <dbReference type="ChEBI" id="CHEBI:37565"/>
        <dbReference type="ChEBI" id="CHEBI:58805"/>
        <dbReference type="EC" id="2.7.7.65"/>
    </reaction>
</comment>
<feature type="coiled-coil region" evidence="4">
    <location>
        <begin position="208"/>
        <end position="235"/>
    </location>
</feature>
<dbReference type="AlphaFoldDB" id="A0A5R8M8J7"/>
<feature type="transmembrane region" description="Helical" evidence="5">
    <location>
        <begin position="38"/>
        <end position="59"/>
    </location>
</feature>
<protein>
    <recommendedName>
        <fullName evidence="2">diguanylate cyclase</fullName>
        <ecNumber evidence="2">2.7.7.65</ecNumber>
    </recommendedName>
</protein>
<reference evidence="7 8" key="1">
    <citation type="journal article" date="2007" name="Int. J. Syst. Evol. Microbiol.">
        <title>Halomonas saccharevitans sp. nov., Halomonas arcis sp. nov. and Halomonas subterranea sp. nov., halophilic bacteria isolated from hypersaline environments of China.</title>
        <authorList>
            <person name="Xu X.W."/>
            <person name="Wu Y.H."/>
            <person name="Zhou Z."/>
            <person name="Wang C.S."/>
            <person name="Zhou Y.G."/>
            <person name="Zhang H.B."/>
            <person name="Wang Y."/>
            <person name="Wu M."/>
        </authorList>
    </citation>
    <scope>NUCLEOTIDE SEQUENCE [LARGE SCALE GENOMIC DNA]</scope>
    <source>
        <strain evidence="7 8">TBZ3</strain>
    </source>
</reference>
<name>A0A5R8M8J7_9GAMM</name>
<dbReference type="InterPro" id="IPR050469">
    <property type="entry name" value="Diguanylate_Cyclase"/>
</dbReference>
<dbReference type="EMBL" id="VBUI01000040">
    <property type="protein sequence ID" value="TLF45891.1"/>
    <property type="molecule type" value="Genomic_DNA"/>
</dbReference>
<dbReference type="PANTHER" id="PTHR45138:SF9">
    <property type="entry name" value="DIGUANYLATE CYCLASE DGCM-RELATED"/>
    <property type="match status" value="1"/>
</dbReference>
<dbReference type="RefSeq" id="WP_138182850.1">
    <property type="nucleotide sequence ID" value="NZ_VBUI01000040.1"/>
</dbReference>
<keyword evidence="5" id="KW-1133">Transmembrane helix</keyword>
<feature type="domain" description="GGDEF" evidence="6">
    <location>
        <begin position="263"/>
        <end position="396"/>
    </location>
</feature>
<evidence type="ECO:0000256" key="1">
    <source>
        <dbReference type="ARBA" id="ARBA00001946"/>
    </source>
</evidence>
<feature type="transmembrane region" description="Helical" evidence="5">
    <location>
        <begin position="146"/>
        <end position="166"/>
    </location>
</feature>
<dbReference type="PANTHER" id="PTHR45138">
    <property type="entry name" value="REGULATORY COMPONENTS OF SENSORY TRANSDUCTION SYSTEM"/>
    <property type="match status" value="1"/>
</dbReference>
<feature type="transmembrane region" description="Helical" evidence="5">
    <location>
        <begin position="172"/>
        <end position="192"/>
    </location>
</feature>